<evidence type="ECO:0000313" key="3">
    <source>
        <dbReference type="Proteomes" id="UP000580797"/>
    </source>
</evidence>
<comment type="caution">
    <text evidence="2">The sequence shown here is derived from an EMBL/GenBank/DDBJ whole genome shotgun (WGS) entry which is preliminary data.</text>
</comment>
<evidence type="ECO:0008006" key="4">
    <source>
        <dbReference type="Google" id="ProtNLM"/>
    </source>
</evidence>
<accession>A0A7W8TRJ2</accession>
<organism evidence="2 3">
    <name type="scientific">Neomicrococcus aestuarii</name>
    <dbReference type="NCBI Taxonomy" id="556325"/>
    <lineage>
        <taxon>Bacteria</taxon>
        <taxon>Bacillati</taxon>
        <taxon>Actinomycetota</taxon>
        <taxon>Actinomycetes</taxon>
        <taxon>Micrococcales</taxon>
        <taxon>Micrococcaceae</taxon>
        <taxon>Neomicrococcus</taxon>
    </lineage>
</organism>
<evidence type="ECO:0000313" key="2">
    <source>
        <dbReference type="EMBL" id="MBB5511587.1"/>
    </source>
</evidence>
<gene>
    <name evidence="2" type="ORF">HD598_000274</name>
</gene>
<dbReference type="RefSeq" id="WP_183663310.1">
    <property type="nucleotide sequence ID" value="NZ_BAAARH010000009.1"/>
</dbReference>
<dbReference type="EMBL" id="JACHDR010000001">
    <property type="protein sequence ID" value="MBB5511587.1"/>
    <property type="molecule type" value="Genomic_DNA"/>
</dbReference>
<dbReference type="PROSITE" id="PS51257">
    <property type="entry name" value="PROKAR_LIPOPROTEIN"/>
    <property type="match status" value="1"/>
</dbReference>
<protein>
    <recommendedName>
        <fullName evidence="4">Cell wall-binding repeat 2 family protein</fullName>
    </recommendedName>
</protein>
<name>A0A7W8TRJ2_9MICC</name>
<sequence length="523" mass="55192">MARKSVLLTSIALVAALGISGCTGGIDETSEKQNQTQSQLSRDHHVTAAGAMTQKPSAAFSSVNSKGSAASMAASKAVFASSPKVYVARSSQADAVVILAAEAARQGAPMLLLDSSSAAQKALETEIQRLKATEIILPENSNLSDAEKALFGDVSVNEVAIAQDTSSASAPASAATGPDGFIIFTTAASRQEVGTAAALGSLQGAGGTLVELESADPRATSGTIEAIKNVGDKHAIAVGTDFASSEEFAGLAESATAGVELPGGGQVVFPFRRFVALYGHPGTGALGLLGEQGPEESVARVKELAAEYQPFSTEPVQPAFEIITTIASAAPGADGQYSSVTPISKLMPYIDAAEKAGVYVVLDLQPGRNDFLTQAKLYEELLKKPHVGLALDPEWRLGPGQKHMVQIGSVEAVEVNEVSDWLATLTRENKLPQKIFVLHQFRKSMIKDRDQVKADHPELATVLHADGNGGRESKFATWNALRKDLPDGIWLAWKNFIDEDSPTFTPEETFETVTPKPWFVSYQ</sequence>
<reference evidence="2 3" key="1">
    <citation type="submission" date="2020-08" db="EMBL/GenBank/DDBJ databases">
        <title>Sequencing the genomes of 1000 actinobacteria strains.</title>
        <authorList>
            <person name="Klenk H.-P."/>
        </authorList>
    </citation>
    <scope>NUCLEOTIDE SEQUENCE [LARGE SCALE GENOMIC DNA]</scope>
    <source>
        <strain evidence="2 3">DSM 105783</strain>
    </source>
</reference>
<keyword evidence="1" id="KW-0732">Signal</keyword>
<evidence type="ECO:0000256" key="1">
    <source>
        <dbReference type="SAM" id="SignalP"/>
    </source>
</evidence>
<feature type="chain" id="PRO_5039192034" description="Cell wall-binding repeat 2 family protein" evidence="1">
    <location>
        <begin position="26"/>
        <end position="523"/>
    </location>
</feature>
<dbReference type="AlphaFoldDB" id="A0A7W8TRJ2"/>
<feature type="signal peptide" evidence="1">
    <location>
        <begin position="1"/>
        <end position="25"/>
    </location>
</feature>
<dbReference type="Proteomes" id="UP000580797">
    <property type="component" value="Unassembled WGS sequence"/>
</dbReference>
<proteinExistence type="predicted"/>